<proteinExistence type="predicted"/>
<dbReference type="Pfam" id="PF23948">
    <property type="entry name" value="ARM_5"/>
    <property type="match status" value="1"/>
</dbReference>
<reference evidence="2" key="1">
    <citation type="journal article" date="2020" name="Fungal Divers.">
        <title>Resolving the Mortierellaceae phylogeny through synthesis of multi-gene phylogenetics and phylogenomics.</title>
        <authorList>
            <person name="Vandepol N."/>
            <person name="Liber J."/>
            <person name="Desiro A."/>
            <person name="Na H."/>
            <person name="Kennedy M."/>
            <person name="Barry K."/>
            <person name="Grigoriev I.V."/>
            <person name="Miller A.N."/>
            <person name="O'Donnell K."/>
            <person name="Stajich J.E."/>
            <person name="Bonito G."/>
        </authorList>
    </citation>
    <scope>NUCLEOTIDE SEQUENCE</scope>
    <source>
        <strain evidence="2">NRRL 2769</strain>
    </source>
</reference>
<sequence>MLRNLFLSSKSTLSFVGAVKAANDCLETAHNEGDPKMALQLAGEARSKIQQAEKIFATERAGSPALDDGIATLYHEHGKLLDKLHSYDKAQKSYSNAKKWGYIHVVSRQTNSPLLGDMSGSDRRSVNHLTVLAAISSLFIVTPSRSTTQPTNNDLAQEALPSHIFDKDVTPPFGKCVLPEIGGRISSTPQLAYCLRLLHSSSPPKDGFNEAERGWVQAATKDPNEQGRLQEMATDLIRAFIRDELKSRDAINEIICLAPVLDQEYFRKLLLVFFDGIDNPKLMEISMFDGLVYLMRNPGPWNLNINELVEILELINTRLQDIRDQPIQQIYRLTLAVSGVLDNMADSGAKGLSRKQLHGSLFKYLENLQLRSEPYLMYQAAYAFQALQYAPDDKSRSQSTQRNMGDLLQDFTSVTNGMRSFDFGSLMEGLRGIHRTKVKATKPFILNMEVNSKSGENLRRNLKDGFRFKTDWYPALRALDIMLKDGQLSQFKTLVCKAPCRLESVFQLGVRQRLGELAINPAWDAVSRQSALDFLGEIYKNDVQWGHHDSVKRWILHILNQLRDPFESVIHENARILLQDLGTNGDDKKQLLYQECVQDPISSYPLMIRLPSKASPLLDNLQNSSNVEAAVSRLRRQRLMDQGEEPYITPRAKRNLHAKKTFDLAFDVHEFLESDKKVFLLLGDSGAGKSHLTELSRPSCGRLIRRIQTKTFLSSSIYPRSPTQNKI</sequence>
<accession>A0A9P6MND0</accession>
<protein>
    <recommendedName>
        <fullName evidence="1">Arm-like repeat domain-containing protein</fullName>
    </recommendedName>
</protein>
<dbReference type="InterPro" id="IPR056251">
    <property type="entry name" value="Arm_rpt_dom"/>
</dbReference>
<evidence type="ECO:0000313" key="3">
    <source>
        <dbReference type="Proteomes" id="UP000703661"/>
    </source>
</evidence>
<keyword evidence="3" id="KW-1185">Reference proteome</keyword>
<dbReference type="Proteomes" id="UP000703661">
    <property type="component" value="Unassembled WGS sequence"/>
</dbReference>
<evidence type="ECO:0000259" key="1">
    <source>
        <dbReference type="Pfam" id="PF23948"/>
    </source>
</evidence>
<evidence type="ECO:0000313" key="2">
    <source>
        <dbReference type="EMBL" id="KAG0008415.1"/>
    </source>
</evidence>
<dbReference type="AlphaFoldDB" id="A0A9P6MND0"/>
<comment type="caution">
    <text evidence="2">The sequence shown here is derived from an EMBL/GenBank/DDBJ whole genome shotgun (WGS) entry which is preliminary data.</text>
</comment>
<feature type="domain" description="Arm-like repeat" evidence="1">
    <location>
        <begin position="217"/>
        <end position="577"/>
    </location>
</feature>
<gene>
    <name evidence="2" type="ORF">BGZ80_003479</name>
</gene>
<organism evidence="2 3">
    <name type="scientific">Entomortierella chlamydospora</name>
    <dbReference type="NCBI Taxonomy" id="101097"/>
    <lineage>
        <taxon>Eukaryota</taxon>
        <taxon>Fungi</taxon>
        <taxon>Fungi incertae sedis</taxon>
        <taxon>Mucoromycota</taxon>
        <taxon>Mortierellomycotina</taxon>
        <taxon>Mortierellomycetes</taxon>
        <taxon>Mortierellales</taxon>
        <taxon>Mortierellaceae</taxon>
        <taxon>Entomortierella</taxon>
    </lineage>
</organism>
<name>A0A9P6MND0_9FUNG</name>
<dbReference type="EMBL" id="JAAAID010001920">
    <property type="protein sequence ID" value="KAG0008415.1"/>
    <property type="molecule type" value="Genomic_DNA"/>
</dbReference>